<evidence type="ECO:0000256" key="2">
    <source>
        <dbReference type="ARBA" id="ARBA00022723"/>
    </source>
</evidence>
<reference evidence="8" key="1">
    <citation type="submission" date="2022-11" db="UniProtKB">
        <authorList>
            <consortium name="EnsemblMetazoa"/>
        </authorList>
    </citation>
    <scope>IDENTIFICATION</scope>
</reference>
<dbReference type="FunFam" id="3.30.40.10:FF:000033">
    <property type="entry name" value="Polycomb group RING finger protein 3"/>
    <property type="match status" value="1"/>
</dbReference>
<dbReference type="PROSITE" id="PS00518">
    <property type="entry name" value="ZF_RING_1"/>
    <property type="match status" value="1"/>
</dbReference>
<dbReference type="Proteomes" id="UP000887567">
    <property type="component" value="Unplaced"/>
</dbReference>
<dbReference type="InterPro" id="IPR017907">
    <property type="entry name" value="Znf_RING_CS"/>
</dbReference>
<dbReference type="PROSITE" id="PS50089">
    <property type="entry name" value="ZF_RING_2"/>
    <property type="match status" value="1"/>
</dbReference>
<dbReference type="GO" id="GO:0008270">
    <property type="term" value="F:zinc ion binding"/>
    <property type="evidence" value="ECO:0007669"/>
    <property type="project" value="UniProtKB-KW"/>
</dbReference>
<dbReference type="Pfam" id="PF16207">
    <property type="entry name" value="RAWUL"/>
    <property type="match status" value="1"/>
</dbReference>
<dbReference type="PANTHER" id="PTHR45893">
    <property type="entry name" value="POLYCOMB GROUP RING FINGER PROTEIN"/>
    <property type="match status" value="1"/>
</dbReference>
<dbReference type="InterPro" id="IPR018957">
    <property type="entry name" value="Znf_C3HC4_RING-type"/>
</dbReference>
<dbReference type="RefSeq" id="XP_020898177.1">
    <property type="nucleotide sequence ID" value="XM_021042518.2"/>
</dbReference>
<dbReference type="InterPro" id="IPR013083">
    <property type="entry name" value="Znf_RING/FYVE/PHD"/>
</dbReference>
<dbReference type="InterPro" id="IPR051507">
    <property type="entry name" value="PcG_RING_finger"/>
</dbReference>
<dbReference type="AlphaFoldDB" id="A0A913X345"/>
<sequence length="242" mass="28380">MAILQSTRQRKIYAGDINPLLTCRLCRGYMIKPTCITECLHTFCRSCIVKHLSQKEINECPTCNIIIHETNPMEMLRADQMLEDVIYKLIPGLQQNEELREREFNRKKKKIEEQSSVISDRESPVRSSVDTMYRTTISFNNYHRDEPQICVCLECCSDSDGEVPIKQLVRRYIRCSSQMTIAHVKKYLKLKLSLNAADQVEILCNGEIMGKDHTLEFIYMTRWRVKEGTVMTLQYRPRIDFL</sequence>
<dbReference type="SMART" id="SM00184">
    <property type="entry name" value="RING"/>
    <property type="match status" value="1"/>
</dbReference>
<evidence type="ECO:0000256" key="1">
    <source>
        <dbReference type="ARBA" id="ARBA00004123"/>
    </source>
</evidence>
<dbReference type="CDD" id="cd17084">
    <property type="entry name" value="RAWUL_PCGF5"/>
    <property type="match status" value="1"/>
</dbReference>
<comment type="subcellular location">
    <subcellularLocation>
        <location evidence="1">Nucleus</location>
    </subcellularLocation>
</comment>
<dbReference type="EnsemblMetazoa" id="XM_021042518.2">
    <property type="protein sequence ID" value="XP_020898177.1"/>
    <property type="gene ID" value="LOC110236955"/>
</dbReference>
<name>A0A913X345_EXADI</name>
<keyword evidence="2" id="KW-0479">Metal-binding</keyword>
<dbReference type="Gene3D" id="3.10.20.90">
    <property type="entry name" value="Phosphatidylinositol 3-kinase Catalytic Subunit, Chain A, domain 1"/>
    <property type="match status" value="1"/>
</dbReference>
<accession>A0A913X345</accession>
<dbReference type="OrthoDB" id="1305878at2759"/>
<keyword evidence="5" id="KW-0539">Nucleus</keyword>
<dbReference type="OMA" id="LPSSYEX"/>
<evidence type="ECO:0000313" key="8">
    <source>
        <dbReference type="EnsemblMetazoa" id="XP_020898177.1"/>
    </source>
</evidence>
<keyword evidence="4" id="KW-0862">Zinc</keyword>
<evidence type="ECO:0000256" key="3">
    <source>
        <dbReference type="ARBA" id="ARBA00022771"/>
    </source>
</evidence>
<feature type="domain" description="RING-type" evidence="7">
    <location>
        <begin position="23"/>
        <end position="64"/>
    </location>
</feature>
<evidence type="ECO:0000256" key="4">
    <source>
        <dbReference type="ARBA" id="ARBA00022833"/>
    </source>
</evidence>
<dbReference type="InterPro" id="IPR032443">
    <property type="entry name" value="RAWUL"/>
</dbReference>
<dbReference type="GeneID" id="110236955"/>
<dbReference type="InterPro" id="IPR001841">
    <property type="entry name" value="Znf_RING"/>
</dbReference>
<dbReference type="Pfam" id="PF00097">
    <property type="entry name" value="zf-C3HC4"/>
    <property type="match status" value="1"/>
</dbReference>
<evidence type="ECO:0000256" key="5">
    <source>
        <dbReference type="ARBA" id="ARBA00023242"/>
    </source>
</evidence>
<keyword evidence="3 6" id="KW-0863">Zinc-finger</keyword>
<keyword evidence="9" id="KW-1185">Reference proteome</keyword>
<evidence type="ECO:0000313" key="9">
    <source>
        <dbReference type="Proteomes" id="UP000887567"/>
    </source>
</evidence>
<dbReference type="GO" id="GO:0031519">
    <property type="term" value="C:PcG protein complex"/>
    <property type="evidence" value="ECO:0007669"/>
    <property type="project" value="UniProtKB-ARBA"/>
</dbReference>
<proteinExistence type="predicted"/>
<dbReference type="SUPFAM" id="SSF57850">
    <property type="entry name" value="RING/U-box"/>
    <property type="match status" value="1"/>
</dbReference>
<dbReference type="KEGG" id="epa:110236955"/>
<dbReference type="Gene3D" id="3.30.40.10">
    <property type="entry name" value="Zinc/RING finger domain, C3HC4 (zinc finger)"/>
    <property type="match status" value="1"/>
</dbReference>
<protein>
    <recommendedName>
        <fullName evidence="7">RING-type domain-containing protein</fullName>
    </recommendedName>
</protein>
<evidence type="ECO:0000256" key="6">
    <source>
        <dbReference type="PROSITE-ProRule" id="PRU00175"/>
    </source>
</evidence>
<organism evidence="8 9">
    <name type="scientific">Exaiptasia diaphana</name>
    <name type="common">Tropical sea anemone</name>
    <name type="synonym">Aiptasia pulchella</name>
    <dbReference type="NCBI Taxonomy" id="2652724"/>
    <lineage>
        <taxon>Eukaryota</taxon>
        <taxon>Metazoa</taxon>
        <taxon>Cnidaria</taxon>
        <taxon>Anthozoa</taxon>
        <taxon>Hexacorallia</taxon>
        <taxon>Actiniaria</taxon>
        <taxon>Aiptasiidae</taxon>
        <taxon>Exaiptasia</taxon>
    </lineage>
</organism>
<evidence type="ECO:0000259" key="7">
    <source>
        <dbReference type="PROSITE" id="PS50089"/>
    </source>
</evidence>